<evidence type="ECO:0000256" key="9">
    <source>
        <dbReference type="ARBA" id="ARBA00023242"/>
    </source>
</evidence>
<dbReference type="FunFam" id="3.30.160.60:FF:000929">
    <property type="entry name" value="Uncharacterized protein, isoform B"/>
    <property type="match status" value="1"/>
</dbReference>
<feature type="compositionally biased region" description="Polar residues" evidence="11">
    <location>
        <begin position="485"/>
        <end position="496"/>
    </location>
</feature>
<keyword evidence="8" id="KW-0804">Transcription</keyword>
<feature type="region of interest" description="Disordered" evidence="11">
    <location>
        <begin position="388"/>
        <end position="416"/>
    </location>
</feature>
<dbReference type="FunFam" id="3.30.160.60:FF:000159">
    <property type="entry name" value="Mds1 and evi1 complex locus protein"/>
    <property type="match status" value="1"/>
</dbReference>
<dbReference type="GO" id="GO:0008276">
    <property type="term" value="F:protein methyltransferase activity"/>
    <property type="evidence" value="ECO:0007669"/>
    <property type="project" value="UniProtKB-ARBA"/>
</dbReference>
<dbReference type="InterPro" id="IPR036236">
    <property type="entry name" value="Znf_C2H2_sf"/>
</dbReference>
<dbReference type="PROSITE" id="PS50157">
    <property type="entry name" value="ZINC_FINGER_C2H2_2"/>
    <property type="match status" value="8"/>
</dbReference>
<feature type="domain" description="C2H2-type" evidence="12">
    <location>
        <begin position="304"/>
        <end position="331"/>
    </location>
</feature>
<evidence type="ECO:0000256" key="1">
    <source>
        <dbReference type="ARBA" id="ARBA00004123"/>
    </source>
</evidence>
<keyword evidence="7" id="KW-0238">DNA-binding</keyword>
<feature type="compositionally biased region" description="Polar residues" evidence="11">
    <location>
        <begin position="1103"/>
        <end position="1112"/>
    </location>
</feature>
<dbReference type="PANTHER" id="PTHR16515:SF49">
    <property type="entry name" value="GASTRULA ZINC FINGER PROTEIN XLCGF49.1-LIKE-RELATED"/>
    <property type="match status" value="1"/>
</dbReference>
<dbReference type="InterPro" id="IPR013087">
    <property type="entry name" value="Znf_C2H2_type"/>
</dbReference>
<protein>
    <recommendedName>
        <fullName evidence="12">C2H2-type domain-containing protein</fullName>
    </recommendedName>
</protein>
<comment type="caution">
    <text evidence="13">The sequence shown here is derived from an EMBL/GenBank/DDBJ whole genome shotgun (WGS) entry which is preliminary data.</text>
</comment>
<dbReference type="PANTHER" id="PTHR16515">
    <property type="entry name" value="PR DOMAIN ZINC FINGER PROTEIN"/>
    <property type="match status" value="1"/>
</dbReference>
<feature type="compositionally biased region" description="Low complexity" evidence="11">
    <location>
        <begin position="388"/>
        <end position="403"/>
    </location>
</feature>
<dbReference type="GO" id="GO:0008270">
    <property type="term" value="F:zinc ion binding"/>
    <property type="evidence" value="ECO:0007669"/>
    <property type="project" value="UniProtKB-KW"/>
</dbReference>
<evidence type="ECO:0000313" key="13">
    <source>
        <dbReference type="EMBL" id="GFR13171.1"/>
    </source>
</evidence>
<feature type="compositionally biased region" description="Basic and acidic residues" evidence="11">
    <location>
        <begin position="988"/>
        <end position="1017"/>
    </location>
</feature>
<evidence type="ECO:0000256" key="8">
    <source>
        <dbReference type="ARBA" id="ARBA00023163"/>
    </source>
</evidence>
<evidence type="ECO:0000256" key="7">
    <source>
        <dbReference type="ARBA" id="ARBA00023125"/>
    </source>
</evidence>
<feature type="compositionally biased region" description="Basic and acidic residues" evidence="11">
    <location>
        <begin position="896"/>
        <end position="906"/>
    </location>
</feature>
<dbReference type="EMBL" id="BMAO01017081">
    <property type="protein sequence ID" value="GFR13171.1"/>
    <property type="molecule type" value="Genomic_DNA"/>
</dbReference>
<dbReference type="Proteomes" id="UP000887116">
    <property type="component" value="Unassembled WGS sequence"/>
</dbReference>
<feature type="compositionally biased region" description="Polar residues" evidence="11">
    <location>
        <begin position="600"/>
        <end position="615"/>
    </location>
</feature>
<accession>A0A8X6GX92</accession>
<dbReference type="GO" id="GO:0003677">
    <property type="term" value="F:DNA binding"/>
    <property type="evidence" value="ECO:0007669"/>
    <property type="project" value="UniProtKB-KW"/>
</dbReference>
<dbReference type="FunFam" id="3.30.160.60:FF:000112">
    <property type="entry name" value="Mds1 and evi1 complex locus protein"/>
    <property type="match status" value="1"/>
</dbReference>
<sequence>MKKFEATPLSSGDEDYGDFDVLYNFLNSESETEMTPDHQDTTLPKELELRVGSQPLKYALWTKVQLSRGKRFGPILAQLKETEPTRLSAWKVVDEHGTVKAWVDTHIVRGAEWTTHLRKPENEKDKNVTPIFSGGQIYLEVIQDIEAGQELHLASYNLLLAHESSSHHKNGILNPREIADRSLGERREDLEDVSDSSGIQAPNSLELQNQDRTCCICDITFPDQYSYTEHYSTCHLEEDSNQGEKEYKCRQCPKVFNWKSNLIRHQVAHDESRRYVCENCKKVFTDPSNLQRHIRSQHIGARSHACSECGKTFATSSGLKQHTHIHSSVKPFRCEVCFKAYTQFSNLCRHKRMHADCRMQIKCHKCGQAFSAVTSLSKHKRFCEGAPASSASASNIPNPSQSQTTTPGPAGYDSNKAVPMSLAPPSNQLLFFPRPNFQFYPPILGYPFIPAPTLPNPPPLIPDPGLLQKHITAAEDFQRQILNNNGLQQSQRTPSPAKQELKTAIKQPEKPTPEVSESEVSGDLSSEFTVEEDISSVSEDESEGETSKSAKEFPVSQQNSSTPVFATDSKTPSANMFLSHRQGSPKQGSVCPDPSLIRSPINSNDHIRQMTTNGSVKPGHDMPFDLSQGSKNKPCEAQLDYRSKVRETPKTDDQPLDLRVSPKKPTPVFEDDIVERKNALAALERFKEFDSHPMLVPIQEQMPQLESQKRESPPMPPSPSKMPMVCPRPIHPMFLDSMYRYQSEKPTFNIFPGSDRIMPPFHARYPFLSPLVAANPQIDFMRLHMDKIGKPMHEIMSPHLNKTKERYSCKFCGKIFPRSANLTRHLRTHTGEQPYKCKYCERSFSISSNLQRHVRNIHNKEKPFKCPLCDRCFGQQTNLDRHLKKHEADGPTILDDSPKGNDADDKDEAYFDEIRNFIGKVTNRGPSPVNPMALMNPMESLKREREALMMPTSYSPPQNSSPNSGQSDNLDDETDGGLNVSDPDETESPTKRQRSDDDRTNSSPNKDRSTQSPDSRKNQNQQDQPEISACTNNFLKNGNFNLNAHERERLSYKFMLELNKKFNVNNGVKENGHDNHISVDSLDEDDGDDEECKDYTSDDDPQCRNSPPIRSSQEVKVD</sequence>
<organism evidence="13 14">
    <name type="scientific">Trichonephila clavata</name>
    <name type="common">Joro spider</name>
    <name type="synonym">Nephila clavata</name>
    <dbReference type="NCBI Taxonomy" id="2740835"/>
    <lineage>
        <taxon>Eukaryota</taxon>
        <taxon>Metazoa</taxon>
        <taxon>Ecdysozoa</taxon>
        <taxon>Arthropoda</taxon>
        <taxon>Chelicerata</taxon>
        <taxon>Arachnida</taxon>
        <taxon>Araneae</taxon>
        <taxon>Araneomorphae</taxon>
        <taxon>Entelegynae</taxon>
        <taxon>Araneoidea</taxon>
        <taxon>Nephilidae</taxon>
        <taxon>Trichonephila</taxon>
    </lineage>
</organism>
<reference evidence="13" key="1">
    <citation type="submission" date="2020-07" db="EMBL/GenBank/DDBJ databases">
        <title>Multicomponent nature underlies the extraordinary mechanical properties of spider dragline silk.</title>
        <authorList>
            <person name="Kono N."/>
            <person name="Nakamura H."/>
            <person name="Mori M."/>
            <person name="Yoshida Y."/>
            <person name="Ohtoshi R."/>
            <person name="Malay A.D."/>
            <person name="Moran D.A.P."/>
            <person name="Tomita M."/>
            <person name="Numata K."/>
            <person name="Arakawa K."/>
        </authorList>
    </citation>
    <scope>NUCLEOTIDE SEQUENCE</scope>
</reference>
<dbReference type="CDD" id="cd19201">
    <property type="entry name" value="PR-SET_ZFPM"/>
    <property type="match status" value="1"/>
</dbReference>
<feature type="domain" description="C2H2-type" evidence="12">
    <location>
        <begin position="361"/>
        <end position="388"/>
    </location>
</feature>
<feature type="compositionally biased region" description="Low complexity" evidence="11">
    <location>
        <begin position="951"/>
        <end position="967"/>
    </location>
</feature>
<evidence type="ECO:0000256" key="5">
    <source>
        <dbReference type="ARBA" id="ARBA00022833"/>
    </source>
</evidence>
<feature type="compositionally biased region" description="Basic and acidic residues" evidence="11">
    <location>
        <begin position="499"/>
        <end position="512"/>
    </location>
</feature>
<feature type="compositionally biased region" description="Acidic residues" evidence="11">
    <location>
        <begin position="1081"/>
        <end position="1100"/>
    </location>
</feature>
<feature type="domain" description="C2H2-type" evidence="12">
    <location>
        <begin position="247"/>
        <end position="274"/>
    </location>
</feature>
<keyword evidence="14" id="KW-1185">Reference proteome</keyword>
<keyword evidence="5" id="KW-0862">Zinc</keyword>
<evidence type="ECO:0000256" key="4">
    <source>
        <dbReference type="ARBA" id="ARBA00022771"/>
    </source>
</evidence>
<name>A0A8X6GX92_TRICU</name>
<dbReference type="GO" id="GO:0006355">
    <property type="term" value="P:regulation of DNA-templated transcription"/>
    <property type="evidence" value="ECO:0007669"/>
    <property type="project" value="UniProtKB-ARBA"/>
</dbReference>
<feature type="region of interest" description="Disordered" evidence="11">
    <location>
        <begin position="1065"/>
        <end position="1118"/>
    </location>
</feature>
<evidence type="ECO:0000256" key="6">
    <source>
        <dbReference type="ARBA" id="ARBA00023015"/>
    </source>
</evidence>
<evidence type="ECO:0000259" key="12">
    <source>
        <dbReference type="PROSITE" id="PS50157"/>
    </source>
</evidence>
<comment type="subcellular location">
    <subcellularLocation>
        <location evidence="1">Nucleus</location>
    </subcellularLocation>
</comment>
<dbReference type="InterPro" id="IPR050331">
    <property type="entry name" value="Zinc_finger"/>
</dbReference>
<evidence type="ECO:0000256" key="3">
    <source>
        <dbReference type="ARBA" id="ARBA00022737"/>
    </source>
</evidence>
<gene>
    <name evidence="13" type="ORF">TNCT_126321</name>
</gene>
<feature type="domain" description="C2H2-type" evidence="12">
    <location>
        <begin position="864"/>
        <end position="891"/>
    </location>
</feature>
<feature type="domain" description="C2H2-type" evidence="12">
    <location>
        <begin position="807"/>
        <end position="834"/>
    </location>
</feature>
<feature type="domain" description="C2H2-type" evidence="12">
    <location>
        <begin position="835"/>
        <end position="863"/>
    </location>
</feature>
<dbReference type="SMART" id="SM00355">
    <property type="entry name" value="ZnF_C2H2"/>
    <property type="match status" value="9"/>
</dbReference>
<feature type="region of interest" description="Disordered" evidence="11">
    <location>
        <begin position="485"/>
        <end position="638"/>
    </location>
</feature>
<dbReference type="GO" id="GO:0008757">
    <property type="term" value="F:S-adenosylmethionine-dependent methyltransferase activity"/>
    <property type="evidence" value="ECO:0007669"/>
    <property type="project" value="UniProtKB-ARBA"/>
</dbReference>
<dbReference type="PROSITE" id="PS00028">
    <property type="entry name" value="ZINC_FINGER_C2H2_1"/>
    <property type="match status" value="7"/>
</dbReference>
<evidence type="ECO:0000313" key="14">
    <source>
        <dbReference type="Proteomes" id="UP000887116"/>
    </source>
</evidence>
<keyword evidence="4 10" id="KW-0863">Zinc-finger</keyword>
<keyword evidence="2" id="KW-0479">Metal-binding</keyword>
<dbReference type="Pfam" id="PF21549">
    <property type="entry name" value="PRDM2_PR"/>
    <property type="match status" value="1"/>
</dbReference>
<dbReference type="InterPro" id="IPR046341">
    <property type="entry name" value="SET_dom_sf"/>
</dbReference>
<feature type="compositionally biased region" description="Polar residues" evidence="11">
    <location>
        <begin position="555"/>
        <end position="587"/>
    </location>
</feature>
<dbReference type="FunFam" id="3.30.160.60:FF:000016">
    <property type="entry name" value="zinc finger protein 37 homolog"/>
    <property type="match status" value="1"/>
</dbReference>
<dbReference type="GO" id="GO:0008170">
    <property type="term" value="F:N-methyltransferase activity"/>
    <property type="evidence" value="ECO:0007669"/>
    <property type="project" value="UniProtKB-ARBA"/>
</dbReference>
<keyword evidence="6" id="KW-0805">Transcription regulation</keyword>
<keyword evidence="9" id="KW-0539">Nucleus</keyword>
<dbReference type="AlphaFoldDB" id="A0A8X6GX92"/>
<proteinExistence type="predicted"/>
<evidence type="ECO:0000256" key="2">
    <source>
        <dbReference type="ARBA" id="ARBA00022723"/>
    </source>
</evidence>
<dbReference type="Gene3D" id="2.170.270.10">
    <property type="entry name" value="SET domain"/>
    <property type="match status" value="1"/>
</dbReference>
<evidence type="ECO:0000256" key="11">
    <source>
        <dbReference type="SAM" id="MobiDB-lite"/>
    </source>
</evidence>
<dbReference type="FunFam" id="3.30.160.60:FF:001912">
    <property type="entry name" value="Hamlet, isoform B"/>
    <property type="match status" value="1"/>
</dbReference>
<dbReference type="GO" id="GO:0005634">
    <property type="term" value="C:nucleus"/>
    <property type="evidence" value="ECO:0007669"/>
    <property type="project" value="UniProtKB-SubCell"/>
</dbReference>
<evidence type="ECO:0000256" key="10">
    <source>
        <dbReference type="PROSITE-ProRule" id="PRU00042"/>
    </source>
</evidence>
<dbReference type="Pfam" id="PF00096">
    <property type="entry name" value="zf-C2H2"/>
    <property type="match status" value="7"/>
</dbReference>
<feature type="domain" description="C2H2-type" evidence="12">
    <location>
        <begin position="332"/>
        <end position="359"/>
    </location>
</feature>
<dbReference type="InterPro" id="IPR001214">
    <property type="entry name" value="SET_dom"/>
</dbReference>
<keyword evidence="3" id="KW-0677">Repeat</keyword>
<dbReference type="FunFam" id="3.30.160.60:FF:000126">
    <property type="entry name" value="Mds1 and evi1 complex locus protein"/>
    <property type="match status" value="1"/>
</dbReference>
<feature type="domain" description="C2H2-type" evidence="12">
    <location>
        <begin position="275"/>
        <end position="303"/>
    </location>
</feature>
<feature type="region of interest" description="Disordered" evidence="11">
    <location>
        <begin position="885"/>
        <end position="906"/>
    </location>
</feature>
<feature type="compositionally biased region" description="Acidic residues" evidence="11">
    <location>
        <begin position="529"/>
        <end position="544"/>
    </location>
</feature>
<dbReference type="FunFam" id="3.30.160.60:FF:000150">
    <property type="entry name" value="Mds1 and evi1 complex locus protein"/>
    <property type="match status" value="1"/>
</dbReference>
<dbReference type="OrthoDB" id="9368434at2759"/>
<dbReference type="SUPFAM" id="SSF57667">
    <property type="entry name" value="beta-beta-alpha zinc fingers"/>
    <property type="match status" value="5"/>
</dbReference>
<feature type="region of interest" description="Disordered" evidence="11">
    <location>
        <begin position="951"/>
        <end position="1026"/>
    </location>
</feature>
<dbReference type="Gene3D" id="3.30.160.60">
    <property type="entry name" value="Classic Zinc Finger"/>
    <property type="match status" value="7"/>
</dbReference>